<dbReference type="Pfam" id="PF12852">
    <property type="entry name" value="Cupin_6"/>
    <property type="match status" value="1"/>
</dbReference>
<dbReference type="Pfam" id="PF12833">
    <property type="entry name" value="HTH_18"/>
    <property type="match status" value="1"/>
</dbReference>
<dbReference type="SMART" id="SM00342">
    <property type="entry name" value="HTH_ARAC"/>
    <property type="match status" value="1"/>
</dbReference>
<dbReference type="RefSeq" id="WP_091472387.1">
    <property type="nucleotide sequence ID" value="NZ_FNFX01000005.1"/>
</dbReference>
<dbReference type="InterPro" id="IPR009057">
    <property type="entry name" value="Homeodomain-like_sf"/>
</dbReference>
<dbReference type="EMBL" id="FNFX01000005">
    <property type="protein sequence ID" value="SDK78180.1"/>
    <property type="molecule type" value="Genomic_DNA"/>
</dbReference>
<keyword evidence="3" id="KW-0804">Transcription</keyword>
<keyword evidence="2 5" id="KW-0238">DNA-binding</keyword>
<dbReference type="InterPro" id="IPR020449">
    <property type="entry name" value="Tscrpt_reg_AraC-type_HTH"/>
</dbReference>
<dbReference type="SUPFAM" id="SSF46689">
    <property type="entry name" value="Homeodomain-like"/>
    <property type="match status" value="2"/>
</dbReference>
<dbReference type="PANTHER" id="PTHR46796:SF7">
    <property type="entry name" value="ARAC FAMILY TRANSCRIPTIONAL REGULATOR"/>
    <property type="match status" value="1"/>
</dbReference>
<dbReference type="GO" id="GO:0043565">
    <property type="term" value="F:sequence-specific DNA binding"/>
    <property type="evidence" value="ECO:0007669"/>
    <property type="project" value="InterPro"/>
</dbReference>
<dbReference type="PANTHER" id="PTHR46796">
    <property type="entry name" value="HTH-TYPE TRANSCRIPTIONAL ACTIVATOR RHAS-RELATED"/>
    <property type="match status" value="1"/>
</dbReference>
<reference evidence="6" key="1">
    <citation type="submission" date="2016-10" db="EMBL/GenBank/DDBJ databases">
        <authorList>
            <person name="Varghese N."/>
            <person name="Submissions S."/>
        </authorList>
    </citation>
    <scope>NUCLEOTIDE SEQUENCE [LARGE SCALE GENOMIC DNA]</scope>
    <source>
        <strain evidence="6">CBMB127</strain>
    </source>
</reference>
<sequence>MDPLLPLLNQISLSAQVFFTGDLCQVVNFDGAGQLGHIHLLRSGQLDLMFRGKPLARIDQSSVVFFPKPTIHVLTPVAGEPCELVCAMIDLGAKVRSPLATALPEFVIVPLSNMQQIAPTLQLLFHEAFAQDLGRQPALDRLAEYFLIQILRHVIQNGQLQQSIFAALAEPRLALAVKAMHENPSHPWTLETLADVSGMSRARFAANFKTTVGTTPLDYLTDWRLSIAQNLIRQGKPLKSIATQVGYQSSAAFSRVFAKRLGTTPTEWQ</sequence>
<dbReference type="PRINTS" id="PR00032">
    <property type="entry name" value="HTHARAC"/>
</dbReference>
<dbReference type="STRING" id="492660.SAMN05192566_2384"/>
<evidence type="ECO:0000313" key="6">
    <source>
        <dbReference type="Proteomes" id="UP000198629"/>
    </source>
</evidence>
<keyword evidence="6" id="KW-1185">Reference proteome</keyword>
<name>A0A1G9EPX4_9PROT</name>
<protein>
    <submittedName>
        <fullName evidence="5">AraC-type DNA-binding protein</fullName>
    </submittedName>
</protein>
<evidence type="ECO:0000259" key="4">
    <source>
        <dbReference type="PROSITE" id="PS01124"/>
    </source>
</evidence>
<dbReference type="PROSITE" id="PS00041">
    <property type="entry name" value="HTH_ARAC_FAMILY_1"/>
    <property type="match status" value="1"/>
</dbReference>
<keyword evidence="1" id="KW-0805">Transcription regulation</keyword>
<dbReference type="InterPro" id="IPR050204">
    <property type="entry name" value="AraC_XylS_family_regulators"/>
</dbReference>
<dbReference type="InterPro" id="IPR018062">
    <property type="entry name" value="HTH_AraC-typ_CS"/>
</dbReference>
<evidence type="ECO:0000256" key="3">
    <source>
        <dbReference type="ARBA" id="ARBA00023163"/>
    </source>
</evidence>
<dbReference type="Gene3D" id="1.10.10.60">
    <property type="entry name" value="Homeodomain-like"/>
    <property type="match status" value="2"/>
</dbReference>
<feature type="domain" description="HTH araC/xylS-type" evidence="4">
    <location>
        <begin position="174"/>
        <end position="269"/>
    </location>
</feature>
<dbReference type="AlphaFoldDB" id="A0A1G9EPX4"/>
<dbReference type="GO" id="GO:0003700">
    <property type="term" value="F:DNA-binding transcription factor activity"/>
    <property type="evidence" value="ECO:0007669"/>
    <property type="project" value="InterPro"/>
</dbReference>
<dbReference type="InterPro" id="IPR032783">
    <property type="entry name" value="AraC_lig"/>
</dbReference>
<organism evidence="5 6">
    <name type="scientific">Methylophilus rhizosphaerae</name>
    <dbReference type="NCBI Taxonomy" id="492660"/>
    <lineage>
        <taxon>Bacteria</taxon>
        <taxon>Pseudomonadati</taxon>
        <taxon>Pseudomonadota</taxon>
        <taxon>Betaproteobacteria</taxon>
        <taxon>Nitrosomonadales</taxon>
        <taxon>Methylophilaceae</taxon>
        <taxon>Methylophilus</taxon>
    </lineage>
</organism>
<gene>
    <name evidence="5" type="ORF">SAMN05192566_2384</name>
</gene>
<accession>A0A1G9EPX4</accession>
<dbReference type="OrthoDB" id="9789899at2"/>
<evidence type="ECO:0000256" key="2">
    <source>
        <dbReference type="ARBA" id="ARBA00023125"/>
    </source>
</evidence>
<evidence type="ECO:0000313" key="5">
    <source>
        <dbReference type="EMBL" id="SDK78180.1"/>
    </source>
</evidence>
<dbReference type="PROSITE" id="PS01124">
    <property type="entry name" value="HTH_ARAC_FAMILY_2"/>
    <property type="match status" value="1"/>
</dbReference>
<dbReference type="Proteomes" id="UP000198629">
    <property type="component" value="Unassembled WGS sequence"/>
</dbReference>
<dbReference type="InterPro" id="IPR018060">
    <property type="entry name" value="HTH_AraC"/>
</dbReference>
<proteinExistence type="predicted"/>
<evidence type="ECO:0000256" key="1">
    <source>
        <dbReference type="ARBA" id="ARBA00023015"/>
    </source>
</evidence>